<accession>A0ABQ7XF28</accession>
<evidence type="ECO:0000313" key="1">
    <source>
        <dbReference type="EMBL" id="KAH0853812.1"/>
    </source>
</evidence>
<keyword evidence="2" id="KW-1185">Reference proteome</keyword>
<evidence type="ECO:0000313" key="2">
    <source>
        <dbReference type="Proteomes" id="UP000824890"/>
    </source>
</evidence>
<dbReference type="Proteomes" id="UP000824890">
    <property type="component" value="Unassembled WGS sequence"/>
</dbReference>
<reference evidence="1 2" key="1">
    <citation type="submission" date="2021-05" db="EMBL/GenBank/DDBJ databases">
        <title>Genome Assembly of Synthetic Allotetraploid Brassica napus Reveals Homoeologous Exchanges between Subgenomes.</title>
        <authorList>
            <person name="Davis J.T."/>
        </authorList>
    </citation>
    <scope>NUCLEOTIDE SEQUENCE [LARGE SCALE GENOMIC DNA]</scope>
    <source>
        <strain evidence="2">cv. Da-Ae</strain>
        <tissue evidence="1">Seedling</tissue>
    </source>
</reference>
<comment type="caution">
    <text evidence="1">The sequence shown here is derived from an EMBL/GenBank/DDBJ whole genome shotgun (WGS) entry which is preliminary data.</text>
</comment>
<dbReference type="EMBL" id="JAGKQM010000672">
    <property type="protein sequence ID" value="KAH0853812.1"/>
    <property type="molecule type" value="Genomic_DNA"/>
</dbReference>
<name>A0ABQ7XF28_BRANA</name>
<proteinExistence type="predicted"/>
<sequence length="143" mass="17080">MRHNKRLWKRYLGVNREEILSEVIRNTNWNWRSRGRRHRTPWLVLIYRNGDMVMIISIMCSLLPSSAKTWEYLRTRKDHLPWHKIVWFSEGIPQQSFTVWWQFKTCCLLGCVFLVKGKIVGIIYFLPGPTLSLSGEMLPEDCL</sequence>
<organism evidence="1 2">
    <name type="scientific">Brassica napus</name>
    <name type="common">Rape</name>
    <dbReference type="NCBI Taxonomy" id="3708"/>
    <lineage>
        <taxon>Eukaryota</taxon>
        <taxon>Viridiplantae</taxon>
        <taxon>Streptophyta</taxon>
        <taxon>Embryophyta</taxon>
        <taxon>Tracheophyta</taxon>
        <taxon>Spermatophyta</taxon>
        <taxon>Magnoliopsida</taxon>
        <taxon>eudicotyledons</taxon>
        <taxon>Gunneridae</taxon>
        <taxon>Pentapetalae</taxon>
        <taxon>rosids</taxon>
        <taxon>malvids</taxon>
        <taxon>Brassicales</taxon>
        <taxon>Brassicaceae</taxon>
        <taxon>Brassiceae</taxon>
        <taxon>Brassica</taxon>
    </lineage>
</organism>
<protein>
    <submittedName>
        <fullName evidence="1">Uncharacterized protein</fullName>
    </submittedName>
</protein>
<gene>
    <name evidence="1" type="ORF">HID58_092859</name>
</gene>